<protein>
    <submittedName>
        <fullName evidence="9">Ferredoxin reductase</fullName>
    </submittedName>
</protein>
<dbReference type="InterPro" id="IPR017927">
    <property type="entry name" value="FAD-bd_FR_type"/>
</dbReference>
<keyword evidence="2" id="KW-0285">Flavoprotein</keyword>
<keyword evidence="3" id="KW-0001">2Fe-2S</keyword>
<dbReference type="Gene3D" id="2.40.30.10">
    <property type="entry name" value="Translation factors"/>
    <property type="match status" value="1"/>
</dbReference>
<keyword evidence="4" id="KW-0479">Metal-binding</keyword>
<evidence type="ECO:0000256" key="2">
    <source>
        <dbReference type="ARBA" id="ARBA00022630"/>
    </source>
</evidence>
<keyword evidence="10" id="KW-1185">Reference proteome</keyword>
<dbReference type="InterPro" id="IPR050415">
    <property type="entry name" value="MRET"/>
</dbReference>
<evidence type="ECO:0000256" key="3">
    <source>
        <dbReference type="ARBA" id="ARBA00022714"/>
    </source>
</evidence>
<dbReference type="PRINTS" id="PR00409">
    <property type="entry name" value="PHDIOXRDTASE"/>
</dbReference>
<dbReference type="Proteomes" id="UP001550210">
    <property type="component" value="Unassembled WGS sequence"/>
</dbReference>
<sequence length="148" mass="15728">MTSAAPQDAGSLAVRVSAIGDQADRVRSFRLEPADGSALPPWEPGTHIDVHLPTGLVRQYSLCGDPAERDAYVIAVLRTPDSRGGSRYLHDTLGVGDTLTIGAPRDNFPFQARARRPLLGSLSAAVSPHVRGGGHAAESRTHAYPRPE</sequence>
<evidence type="ECO:0000259" key="8">
    <source>
        <dbReference type="PROSITE" id="PS51384"/>
    </source>
</evidence>
<dbReference type="EMBL" id="JBEXPZ010000041">
    <property type="protein sequence ID" value="MET9848556.1"/>
    <property type="molecule type" value="Genomic_DNA"/>
</dbReference>
<evidence type="ECO:0000256" key="1">
    <source>
        <dbReference type="ARBA" id="ARBA00001974"/>
    </source>
</evidence>
<evidence type="ECO:0000313" key="9">
    <source>
        <dbReference type="EMBL" id="MET9848556.1"/>
    </source>
</evidence>
<evidence type="ECO:0000256" key="4">
    <source>
        <dbReference type="ARBA" id="ARBA00022723"/>
    </source>
</evidence>
<dbReference type="PROSITE" id="PS51384">
    <property type="entry name" value="FAD_FR"/>
    <property type="match status" value="1"/>
</dbReference>
<dbReference type="SUPFAM" id="SSF63380">
    <property type="entry name" value="Riboflavin synthase domain-like"/>
    <property type="match status" value="1"/>
</dbReference>
<proteinExistence type="predicted"/>
<name>A0ABV2V411_9ACTN</name>
<reference evidence="9 10" key="1">
    <citation type="submission" date="2024-06" db="EMBL/GenBank/DDBJ databases">
        <title>The Natural Products Discovery Center: Release of the First 8490 Sequenced Strains for Exploring Actinobacteria Biosynthetic Diversity.</title>
        <authorList>
            <person name="Kalkreuter E."/>
            <person name="Kautsar S.A."/>
            <person name="Yang D."/>
            <person name="Bader C.D."/>
            <person name="Teijaro C.N."/>
            <person name="Fluegel L."/>
            <person name="Davis C.M."/>
            <person name="Simpson J.R."/>
            <person name="Lauterbach L."/>
            <person name="Steele A.D."/>
            <person name="Gui C."/>
            <person name="Meng S."/>
            <person name="Li G."/>
            <person name="Viehrig K."/>
            <person name="Ye F."/>
            <person name="Su P."/>
            <person name="Kiefer A.F."/>
            <person name="Nichols A."/>
            <person name="Cepeda A.J."/>
            <person name="Yan W."/>
            <person name="Fan B."/>
            <person name="Jiang Y."/>
            <person name="Adhikari A."/>
            <person name="Zheng C.-J."/>
            <person name="Schuster L."/>
            <person name="Cowan T.M."/>
            <person name="Smanski M.J."/>
            <person name="Chevrette M.G."/>
            <person name="De Carvalho L.P.S."/>
            <person name="Shen B."/>
        </authorList>
    </citation>
    <scope>NUCLEOTIDE SEQUENCE [LARGE SCALE GENOMIC DNA]</scope>
    <source>
        <strain evidence="9 10">NPDC006434</strain>
    </source>
</reference>
<feature type="domain" description="FAD-binding FR-type" evidence="8">
    <location>
        <begin position="9"/>
        <end position="111"/>
    </location>
</feature>
<dbReference type="RefSeq" id="WP_355400537.1">
    <property type="nucleotide sequence ID" value="NZ_JBEGHN010000061.1"/>
</dbReference>
<feature type="region of interest" description="Disordered" evidence="7">
    <location>
        <begin position="126"/>
        <end position="148"/>
    </location>
</feature>
<comment type="cofactor">
    <cofactor evidence="1">
        <name>FAD</name>
        <dbReference type="ChEBI" id="CHEBI:57692"/>
    </cofactor>
</comment>
<accession>A0ABV2V411</accession>
<comment type="caution">
    <text evidence="9">The sequence shown here is derived from an EMBL/GenBank/DDBJ whole genome shotgun (WGS) entry which is preliminary data.</text>
</comment>
<evidence type="ECO:0000256" key="5">
    <source>
        <dbReference type="ARBA" id="ARBA00023004"/>
    </source>
</evidence>
<feature type="compositionally biased region" description="Basic and acidic residues" evidence="7">
    <location>
        <begin position="137"/>
        <end position="148"/>
    </location>
</feature>
<dbReference type="CDD" id="cd06185">
    <property type="entry name" value="PDR_like"/>
    <property type="match status" value="1"/>
</dbReference>
<dbReference type="PANTHER" id="PTHR47354:SF1">
    <property type="entry name" value="CARNITINE MONOOXYGENASE REDUCTASE SUBUNIT"/>
    <property type="match status" value="1"/>
</dbReference>
<keyword evidence="5" id="KW-0408">Iron</keyword>
<organism evidence="9 10">
    <name type="scientific">Streptomyces ossamyceticus</name>
    <dbReference type="NCBI Taxonomy" id="249581"/>
    <lineage>
        <taxon>Bacteria</taxon>
        <taxon>Bacillati</taxon>
        <taxon>Actinomycetota</taxon>
        <taxon>Actinomycetes</taxon>
        <taxon>Kitasatosporales</taxon>
        <taxon>Streptomycetaceae</taxon>
        <taxon>Streptomyces</taxon>
    </lineage>
</organism>
<keyword evidence="6" id="KW-0411">Iron-sulfur</keyword>
<gene>
    <name evidence="9" type="ORF">ABZZ21_29240</name>
</gene>
<dbReference type="InterPro" id="IPR017938">
    <property type="entry name" value="Riboflavin_synthase-like_b-brl"/>
</dbReference>
<evidence type="ECO:0000256" key="6">
    <source>
        <dbReference type="ARBA" id="ARBA00023014"/>
    </source>
</evidence>
<dbReference type="PANTHER" id="PTHR47354">
    <property type="entry name" value="NADH OXIDOREDUCTASE HCR"/>
    <property type="match status" value="1"/>
</dbReference>
<evidence type="ECO:0000313" key="10">
    <source>
        <dbReference type="Proteomes" id="UP001550210"/>
    </source>
</evidence>
<evidence type="ECO:0000256" key="7">
    <source>
        <dbReference type="SAM" id="MobiDB-lite"/>
    </source>
</evidence>